<evidence type="ECO:0000256" key="3">
    <source>
        <dbReference type="ARBA" id="ARBA00005641"/>
    </source>
</evidence>
<dbReference type="InterPro" id="IPR001547">
    <property type="entry name" value="Glyco_hydro_5"/>
</dbReference>
<keyword evidence="8 11" id="KW-0326">Glycosidase</keyword>
<dbReference type="OrthoDB" id="406631at2759"/>
<evidence type="ECO:0000256" key="6">
    <source>
        <dbReference type="ARBA" id="ARBA00022729"/>
    </source>
</evidence>
<dbReference type="SUPFAM" id="SSF51445">
    <property type="entry name" value="(Trans)glycosidases"/>
    <property type="match status" value="1"/>
</dbReference>
<accession>A0A9P4XW21</accession>
<comment type="catalytic activity">
    <reaction evidence="1">
        <text>Random hydrolysis of (1-&gt;4)-beta-D-mannosidic linkages in mannans, galactomannans and glucomannans.</text>
        <dbReference type="EC" id="3.2.1.78"/>
    </reaction>
</comment>
<comment type="similarity">
    <text evidence="3 11">Belongs to the glycosyl hydrolase 5 (cellulase A) family.</text>
</comment>
<keyword evidence="5" id="KW-0964">Secreted</keyword>
<dbReference type="PANTHER" id="PTHR31451:SF39">
    <property type="entry name" value="MANNAN ENDO-1,4-BETA-MANNOSIDASE 1"/>
    <property type="match status" value="1"/>
</dbReference>
<dbReference type="GO" id="GO:0005576">
    <property type="term" value="C:extracellular region"/>
    <property type="evidence" value="ECO:0007669"/>
    <property type="project" value="UniProtKB-SubCell"/>
</dbReference>
<comment type="caution">
    <text evidence="14">The sequence shown here is derived from an EMBL/GenBank/DDBJ whole genome shotgun (WGS) entry which is preliminary data.</text>
</comment>
<dbReference type="GO" id="GO:0046355">
    <property type="term" value="P:mannan catabolic process"/>
    <property type="evidence" value="ECO:0007669"/>
    <property type="project" value="UniProtKB-ARBA"/>
</dbReference>
<feature type="domain" description="CBM1" evidence="13">
    <location>
        <begin position="18"/>
        <end position="54"/>
    </location>
</feature>
<evidence type="ECO:0000256" key="12">
    <source>
        <dbReference type="SAM" id="SignalP"/>
    </source>
</evidence>
<evidence type="ECO:0000256" key="2">
    <source>
        <dbReference type="ARBA" id="ARBA00004613"/>
    </source>
</evidence>
<evidence type="ECO:0000313" key="15">
    <source>
        <dbReference type="Proteomes" id="UP000803844"/>
    </source>
</evidence>
<dbReference type="SUPFAM" id="SSF57180">
    <property type="entry name" value="Cellulose-binding domain"/>
    <property type="match status" value="1"/>
</dbReference>
<dbReference type="InterPro" id="IPR000254">
    <property type="entry name" value="CBD"/>
</dbReference>
<dbReference type="GO" id="GO:0030248">
    <property type="term" value="F:cellulose binding"/>
    <property type="evidence" value="ECO:0007669"/>
    <property type="project" value="InterPro"/>
</dbReference>
<dbReference type="InterPro" id="IPR045053">
    <property type="entry name" value="MAN-like"/>
</dbReference>
<dbReference type="Gene3D" id="3.20.20.80">
    <property type="entry name" value="Glycosidases"/>
    <property type="match status" value="1"/>
</dbReference>
<comment type="subcellular location">
    <subcellularLocation>
        <location evidence="2">Secreted</location>
    </subcellularLocation>
</comment>
<keyword evidence="7 11" id="KW-0378">Hydrolase</keyword>
<evidence type="ECO:0000256" key="11">
    <source>
        <dbReference type="RuleBase" id="RU361153"/>
    </source>
</evidence>
<organism evidence="14 15">
    <name type="scientific">Cryphonectria parasitica (strain ATCC 38755 / EP155)</name>
    <dbReference type="NCBI Taxonomy" id="660469"/>
    <lineage>
        <taxon>Eukaryota</taxon>
        <taxon>Fungi</taxon>
        <taxon>Dikarya</taxon>
        <taxon>Ascomycota</taxon>
        <taxon>Pezizomycotina</taxon>
        <taxon>Sordariomycetes</taxon>
        <taxon>Sordariomycetidae</taxon>
        <taxon>Diaporthales</taxon>
        <taxon>Cryphonectriaceae</taxon>
        <taxon>Cryphonectria-Endothia species complex</taxon>
        <taxon>Cryphonectria</taxon>
    </lineage>
</organism>
<dbReference type="RefSeq" id="XP_040772942.1">
    <property type="nucleotide sequence ID" value="XM_040922358.1"/>
</dbReference>
<dbReference type="InterPro" id="IPR035971">
    <property type="entry name" value="CBD_sf"/>
</dbReference>
<evidence type="ECO:0000256" key="1">
    <source>
        <dbReference type="ARBA" id="ARBA00001678"/>
    </source>
</evidence>
<evidence type="ECO:0000259" key="13">
    <source>
        <dbReference type="PROSITE" id="PS51164"/>
    </source>
</evidence>
<evidence type="ECO:0000256" key="4">
    <source>
        <dbReference type="ARBA" id="ARBA00012706"/>
    </source>
</evidence>
<name>A0A9P4XW21_CRYP1</name>
<sequence>MRKGLASALSLLATGAAAQQSAYGQCGGTGYTGLTSCTSGYECSSQNAYYYQCVPGTATSSSPATSSAVTTSSKTSSSIASKTSTSAVSTATSSGTFATTDGLLFNIDGVTKYYAGTNCYWCSFLTSDDDVDTVFSHMATAGFKIIRVWGFNDVTSVPSTGTVYFQYLSSSGSTINTGEYGLERLDAVVAAAETYGLKLIINFVNNWSDYGGIAAYTTAFGCSATTWFTDSTCQGQYQTYIEAVVSRYKTSTAVFAWELANEPRCTGCDTSIIYNWATNTSQYIKSLDSNHMVTMGDEGFGPLAGGDGSYPYTTDAGGYTWADDLNITTLDFGTFHLYPDSWAEPYSWGDLWVTTHAAGCVAAGKPCYLEEYGGGNNCTVENPWQQYALNSTGIAGDSFWQYGDTLPSCSCETSDDGNTVYYQEGNWDCMVVDHIEAIDALYPSKV</sequence>
<dbReference type="GeneID" id="63839487"/>
<dbReference type="Pfam" id="PF00734">
    <property type="entry name" value="CBM_1"/>
    <property type="match status" value="1"/>
</dbReference>
<reference evidence="14" key="1">
    <citation type="journal article" date="2020" name="Phytopathology">
        <title>Genome sequence of the chestnut blight fungus Cryphonectria parasitica EP155: A fundamental resource for an archetypical invasive plant pathogen.</title>
        <authorList>
            <person name="Crouch J.A."/>
            <person name="Dawe A."/>
            <person name="Aerts A."/>
            <person name="Barry K."/>
            <person name="Churchill A.C.L."/>
            <person name="Grimwood J."/>
            <person name="Hillman B."/>
            <person name="Milgroom M.G."/>
            <person name="Pangilinan J."/>
            <person name="Smith M."/>
            <person name="Salamov A."/>
            <person name="Schmutz J."/>
            <person name="Yadav J."/>
            <person name="Grigoriev I.V."/>
            <person name="Nuss D."/>
        </authorList>
    </citation>
    <scope>NUCLEOTIDE SEQUENCE</scope>
    <source>
        <strain evidence="14">EP155</strain>
    </source>
</reference>
<evidence type="ECO:0000256" key="8">
    <source>
        <dbReference type="ARBA" id="ARBA00023295"/>
    </source>
</evidence>
<dbReference type="EC" id="3.2.1.78" evidence="4"/>
<feature type="signal peptide" evidence="12">
    <location>
        <begin position="1"/>
        <end position="18"/>
    </location>
</feature>
<dbReference type="EMBL" id="MU032351">
    <property type="protein sequence ID" value="KAF3761963.1"/>
    <property type="molecule type" value="Genomic_DNA"/>
</dbReference>
<dbReference type="GO" id="GO:0016985">
    <property type="term" value="F:mannan endo-1,4-beta-mannosidase activity"/>
    <property type="evidence" value="ECO:0007669"/>
    <property type="project" value="UniProtKB-EC"/>
</dbReference>
<evidence type="ECO:0000256" key="7">
    <source>
        <dbReference type="ARBA" id="ARBA00022801"/>
    </source>
</evidence>
<dbReference type="FunFam" id="3.20.20.80:FF:000076">
    <property type="entry name" value="Mannan endo-1,4-beta-mannosidase A"/>
    <property type="match status" value="1"/>
</dbReference>
<dbReference type="PROSITE" id="PS51164">
    <property type="entry name" value="CBM1_2"/>
    <property type="match status" value="1"/>
</dbReference>
<feature type="chain" id="PRO_5040314648" description="Mannan endo-1,4-beta-mannosidase A" evidence="12">
    <location>
        <begin position="19"/>
        <end position="446"/>
    </location>
</feature>
<gene>
    <name evidence="14" type="ORF">M406DRAFT_348077</name>
</gene>
<evidence type="ECO:0000256" key="9">
    <source>
        <dbReference type="ARBA" id="ARBA00068505"/>
    </source>
</evidence>
<protein>
    <recommendedName>
        <fullName evidence="9">Mannan endo-1,4-beta-mannosidase A</fullName>
        <ecNumber evidence="4">3.2.1.78</ecNumber>
    </recommendedName>
    <alternativeName>
        <fullName evidence="10">Endo-beta-1,4-mannanase A</fullName>
    </alternativeName>
</protein>
<dbReference type="InterPro" id="IPR017853">
    <property type="entry name" value="GH"/>
</dbReference>
<dbReference type="AlphaFoldDB" id="A0A9P4XW21"/>
<evidence type="ECO:0000256" key="5">
    <source>
        <dbReference type="ARBA" id="ARBA00022525"/>
    </source>
</evidence>
<dbReference type="PANTHER" id="PTHR31451">
    <property type="match status" value="1"/>
</dbReference>
<keyword evidence="15" id="KW-1185">Reference proteome</keyword>
<evidence type="ECO:0000256" key="10">
    <source>
        <dbReference type="ARBA" id="ARBA00077212"/>
    </source>
</evidence>
<keyword evidence="6 12" id="KW-0732">Signal</keyword>
<dbReference type="PROSITE" id="PS00562">
    <property type="entry name" value="CBM1_1"/>
    <property type="match status" value="1"/>
</dbReference>
<dbReference type="Pfam" id="PF00150">
    <property type="entry name" value="Cellulase"/>
    <property type="match status" value="1"/>
</dbReference>
<dbReference type="SMART" id="SM00236">
    <property type="entry name" value="fCBD"/>
    <property type="match status" value="1"/>
</dbReference>
<proteinExistence type="inferred from homology"/>
<evidence type="ECO:0000313" key="14">
    <source>
        <dbReference type="EMBL" id="KAF3761963.1"/>
    </source>
</evidence>
<dbReference type="Proteomes" id="UP000803844">
    <property type="component" value="Unassembled WGS sequence"/>
</dbReference>